<feature type="domain" description="Enoyl reductase (ER)" evidence="1">
    <location>
        <begin position="12"/>
        <end position="340"/>
    </location>
</feature>
<accession>A0ABU4Y5W9</accession>
<protein>
    <submittedName>
        <fullName evidence="2">Medium chain dehydrogenase/reductase family protein</fullName>
    </submittedName>
</protein>
<dbReference type="InterPro" id="IPR002364">
    <property type="entry name" value="Quin_OxRdtase/zeta-crystal_CS"/>
</dbReference>
<dbReference type="RefSeq" id="WP_320290395.1">
    <property type="nucleotide sequence ID" value="NZ_JAVIIW010000046.1"/>
</dbReference>
<reference evidence="2 3" key="1">
    <citation type="submission" date="2023-08" db="EMBL/GenBank/DDBJ databases">
        <title>Implementing the SeqCode for naming new Mesorhizobium species isolated from Vachellia karroo root nodules.</title>
        <authorList>
            <person name="Van Lill M."/>
        </authorList>
    </citation>
    <scope>NUCLEOTIDE SEQUENCE [LARGE SCALE GENOMIC DNA]</scope>
    <source>
        <strain evidence="2 3">VK24D</strain>
    </source>
</reference>
<dbReference type="InterPro" id="IPR013154">
    <property type="entry name" value="ADH-like_N"/>
</dbReference>
<dbReference type="InterPro" id="IPR011032">
    <property type="entry name" value="GroES-like_sf"/>
</dbReference>
<dbReference type="InterPro" id="IPR051397">
    <property type="entry name" value="Zn-ADH-like_protein"/>
</dbReference>
<dbReference type="EMBL" id="JAVIIW010000046">
    <property type="protein sequence ID" value="MDX8482298.1"/>
    <property type="molecule type" value="Genomic_DNA"/>
</dbReference>
<dbReference type="Gene3D" id="3.40.50.720">
    <property type="entry name" value="NAD(P)-binding Rossmann-like Domain"/>
    <property type="match status" value="1"/>
</dbReference>
<dbReference type="SMART" id="SM00829">
    <property type="entry name" value="PKS_ER"/>
    <property type="match status" value="1"/>
</dbReference>
<gene>
    <name evidence="2" type="ORF">RFN28_28140</name>
</gene>
<dbReference type="Pfam" id="PF08240">
    <property type="entry name" value="ADH_N"/>
    <property type="match status" value="1"/>
</dbReference>
<dbReference type="Gene3D" id="3.90.180.10">
    <property type="entry name" value="Medium-chain alcohol dehydrogenases, catalytic domain"/>
    <property type="match status" value="1"/>
</dbReference>
<keyword evidence="3" id="KW-1185">Reference proteome</keyword>
<organism evidence="2 3">
    <name type="scientific">Mesorhizobium album</name>
    <dbReference type="NCBI Taxonomy" id="3072314"/>
    <lineage>
        <taxon>Bacteria</taxon>
        <taxon>Pseudomonadati</taxon>
        <taxon>Pseudomonadota</taxon>
        <taxon>Alphaproteobacteria</taxon>
        <taxon>Hyphomicrobiales</taxon>
        <taxon>Phyllobacteriaceae</taxon>
        <taxon>Mesorhizobium</taxon>
    </lineage>
</organism>
<dbReference type="SUPFAM" id="SSF50129">
    <property type="entry name" value="GroES-like"/>
    <property type="match status" value="1"/>
</dbReference>
<evidence type="ECO:0000313" key="2">
    <source>
        <dbReference type="EMBL" id="MDX8482298.1"/>
    </source>
</evidence>
<dbReference type="Proteomes" id="UP001287059">
    <property type="component" value="Unassembled WGS sequence"/>
</dbReference>
<evidence type="ECO:0000259" key="1">
    <source>
        <dbReference type="SMART" id="SM00829"/>
    </source>
</evidence>
<proteinExistence type="predicted"/>
<name>A0ABU4Y5W9_9HYPH</name>
<dbReference type="Pfam" id="PF13602">
    <property type="entry name" value="ADH_zinc_N_2"/>
    <property type="match status" value="1"/>
</dbReference>
<evidence type="ECO:0000313" key="3">
    <source>
        <dbReference type="Proteomes" id="UP001287059"/>
    </source>
</evidence>
<dbReference type="InterPro" id="IPR020843">
    <property type="entry name" value="ER"/>
</dbReference>
<dbReference type="PROSITE" id="PS01162">
    <property type="entry name" value="QOR_ZETA_CRYSTAL"/>
    <property type="match status" value="1"/>
</dbReference>
<dbReference type="PANTHER" id="PTHR43677">
    <property type="entry name" value="SHORT-CHAIN DEHYDROGENASE/REDUCTASE"/>
    <property type="match status" value="1"/>
</dbReference>
<dbReference type="CDD" id="cd08273">
    <property type="entry name" value="MDR8"/>
    <property type="match status" value="1"/>
</dbReference>
<dbReference type="InterPro" id="IPR036291">
    <property type="entry name" value="NAD(P)-bd_dom_sf"/>
</dbReference>
<dbReference type="PANTHER" id="PTHR43677:SF4">
    <property type="entry name" value="QUINONE OXIDOREDUCTASE-LIKE PROTEIN 2"/>
    <property type="match status" value="1"/>
</dbReference>
<dbReference type="SUPFAM" id="SSF51735">
    <property type="entry name" value="NAD(P)-binding Rossmann-fold domains"/>
    <property type="match status" value="1"/>
</dbReference>
<sequence>MKSLRVVVRHYGGPEVLEIVEEDAPQPGSGELRVRTIAAGVSFAELLMREGIHPEKTTLPFTPGWDIVGIVDKAGDGASHAMVGKMVAALPIHGGYAQFICLPEDELTPVPTGVDPAEAVSLVLNYVTAYQMMHRLGHASPGQRVLIHGAAGGVGTALLQLGRLAGLEMYGTASLATHQIVSALGATPIDYERADFVKEIHRLTNDGVDVVFDGVGEANVWRSFRALRPGGRVIAYGFTSFLQKGQLAGGLRYRLRGILRPAWYAVRAFVSPGRRRILPYSIQYLKRWKPAWFREDLGALLELLRDGKIMPMVAERMPLSDARRAQELLGQGGVKGKLVLICNSWPPKKELPSKSRAFET</sequence>
<comment type="caution">
    <text evidence="2">The sequence shown here is derived from an EMBL/GenBank/DDBJ whole genome shotgun (WGS) entry which is preliminary data.</text>
</comment>